<gene>
    <name evidence="2" type="ORF">GLOINDRAFT_7247</name>
</gene>
<feature type="domain" description="F-box" evidence="1">
    <location>
        <begin position="7"/>
        <end position="45"/>
    </location>
</feature>
<sequence>MSKLNKDILFLIFEELQDDSKSLFSCLMVNRTWCEIVIPILWRNPWCYDIKYYNKSYLFAIIVSYLSDDIKESLTKQGSQLPLVSYQPLYEEISRVKVFEYEIY</sequence>
<dbReference type="HOGENOM" id="CLU_028913_5_2_1"/>
<name>U9T5V4_RHIID</name>
<evidence type="ECO:0000313" key="2">
    <source>
        <dbReference type="EMBL" id="ESA01703.1"/>
    </source>
</evidence>
<dbReference type="InterPro" id="IPR036047">
    <property type="entry name" value="F-box-like_dom_sf"/>
</dbReference>
<reference evidence="2" key="1">
    <citation type="submission" date="2013-07" db="EMBL/GenBank/DDBJ databases">
        <title>The genome of an arbuscular mycorrhizal fungus provides insights into the evolution of the oldest plant symbiosis.</title>
        <authorList>
            <consortium name="DOE Joint Genome Institute"/>
            <person name="Tisserant E."/>
            <person name="Malbreil M."/>
            <person name="Kuo A."/>
            <person name="Kohler A."/>
            <person name="Symeonidi A."/>
            <person name="Balestrini R."/>
            <person name="Charron P."/>
            <person name="Duensing N."/>
            <person name="Frei-dit-Frey N."/>
            <person name="Gianinazzi-Pearson V."/>
            <person name="Gilbert B."/>
            <person name="Handa Y."/>
            <person name="Hijri M."/>
            <person name="Kaul R."/>
            <person name="Kawaguchi M."/>
            <person name="Krajinski F."/>
            <person name="Lammers P."/>
            <person name="Lapierre D."/>
            <person name="Masclaux F.G."/>
            <person name="Murat C."/>
            <person name="Morin E."/>
            <person name="Ndikumana S."/>
            <person name="Pagni M."/>
            <person name="Petitpierre D."/>
            <person name="Requena N."/>
            <person name="Rosikiewicz P."/>
            <person name="Riley R."/>
            <person name="Saito K."/>
            <person name="San Clemente H."/>
            <person name="Shapiro H."/>
            <person name="van Tuinen D."/>
            <person name="Becard G."/>
            <person name="Bonfante P."/>
            <person name="Paszkowski U."/>
            <person name="Shachar-Hill Y."/>
            <person name="Young J.P."/>
            <person name="Sanders I.R."/>
            <person name="Henrissat B."/>
            <person name="Rensing S.A."/>
            <person name="Grigoriev I.V."/>
            <person name="Corradi N."/>
            <person name="Roux C."/>
            <person name="Martin F."/>
        </authorList>
    </citation>
    <scope>NUCLEOTIDE SEQUENCE</scope>
    <source>
        <strain evidence="2">DAOM 197198</strain>
    </source>
</reference>
<evidence type="ECO:0000259" key="1">
    <source>
        <dbReference type="Pfam" id="PF12937"/>
    </source>
</evidence>
<organism evidence="2">
    <name type="scientific">Rhizophagus irregularis (strain DAOM 181602 / DAOM 197198 / MUCL 43194)</name>
    <name type="common">Arbuscular mycorrhizal fungus</name>
    <name type="synonym">Glomus intraradices</name>
    <dbReference type="NCBI Taxonomy" id="747089"/>
    <lineage>
        <taxon>Eukaryota</taxon>
        <taxon>Fungi</taxon>
        <taxon>Fungi incertae sedis</taxon>
        <taxon>Mucoromycota</taxon>
        <taxon>Glomeromycotina</taxon>
        <taxon>Glomeromycetes</taxon>
        <taxon>Glomerales</taxon>
        <taxon>Glomeraceae</taxon>
        <taxon>Rhizophagus</taxon>
    </lineage>
</organism>
<dbReference type="SUPFAM" id="SSF81383">
    <property type="entry name" value="F-box domain"/>
    <property type="match status" value="1"/>
</dbReference>
<protein>
    <recommendedName>
        <fullName evidence="1">F-box domain-containing protein</fullName>
    </recommendedName>
</protein>
<dbReference type="Pfam" id="PF12937">
    <property type="entry name" value="F-box-like"/>
    <property type="match status" value="1"/>
</dbReference>
<dbReference type="InterPro" id="IPR001810">
    <property type="entry name" value="F-box_dom"/>
</dbReference>
<proteinExistence type="predicted"/>
<dbReference type="EMBL" id="KI296268">
    <property type="protein sequence ID" value="ESA01703.1"/>
    <property type="molecule type" value="Genomic_DNA"/>
</dbReference>
<accession>U9T5V4</accession>
<dbReference type="AlphaFoldDB" id="U9T5V4"/>